<dbReference type="eggNOG" id="COG0616">
    <property type="taxonomic scope" value="Bacteria"/>
</dbReference>
<dbReference type="Pfam" id="PF01343">
    <property type="entry name" value="Peptidase_S49"/>
    <property type="match status" value="1"/>
</dbReference>
<gene>
    <name evidence="6" type="ordered locus">Nwi_0059</name>
</gene>
<reference evidence="6 7" key="1">
    <citation type="journal article" date="2006" name="Appl. Environ. Microbiol.">
        <title>Genome sequence of the chemolithoautotrophic nitrite-oxidizing bacterium Nitrobacter winogradskyi Nb-255.</title>
        <authorList>
            <person name="Starkenburg S.R."/>
            <person name="Chain P.S."/>
            <person name="Sayavedra-Soto L.A."/>
            <person name="Hauser L."/>
            <person name="Land M.L."/>
            <person name="Larimer F.W."/>
            <person name="Malfatti S.A."/>
            <person name="Klotz M.G."/>
            <person name="Bottomley P.J."/>
            <person name="Arp D.J."/>
            <person name="Hickey W.J."/>
        </authorList>
    </citation>
    <scope>NUCLEOTIDE SEQUENCE [LARGE SCALE GENOMIC DNA]</scope>
    <source>
        <strain evidence="7">ATCC 25391 / DSM 10237 / CIP 104748 / NCIMB 11846 / Nb-255</strain>
    </source>
</reference>
<proteinExistence type="inferred from homology"/>
<comment type="similarity">
    <text evidence="1">Belongs to the peptidase S49 family.</text>
</comment>
<dbReference type="NCBIfam" id="TIGR00706">
    <property type="entry name" value="SppA_dom"/>
    <property type="match status" value="1"/>
</dbReference>
<keyword evidence="7" id="KW-1185">Reference proteome</keyword>
<keyword evidence="3" id="KW-0378">Hydrolase</keyword>
<dbReference type="PANTHER" id="PTHR42987">
    <property type="entry name" value="PEPTIDASE S49"/>
    <property type="match status" value="1"/>
</dbReference>
<dbReference type="InterPro" id="IPR047272">
    <property type="entry name" value="S49_SppA_C"/>
</dbReference>
<dbReference type="InterPro" id="IPR029045">
    <property type="entry name" value="ClpP/crotonase-like_dom_sf"/>
</dbReference>
<dbReference type="GO" id="GO:0008236">
    <property type="term" value="F:serine-type peptidase activity"/>
    <property type="evidence" value="ECO:0007669"/>
    <property type="project" value="UniProtKB-KW"/>
</dbReference>
<dbReference type="CDD" id="cd07023">
    <property type="entry name" value="S49_Sppa_N_C"/>
    <property type="match status" value="1"/>
</dbReference>
<protein>
    <submittedName>
        <fullName evidence="6">Signal peptide peptidase A, Serine peptidase, MEROPS family S49</fullName>
    </submittedName>
</protein>
<dbReference type="Proteomes" id="UP000002531">
    <property type="component" value="Chromosome"/>
</dbReference>
<evidence type="ECO:0000313" key="7">
    <source>
        <dbReference type="Proteomes" id="UP000002531"/>
    </source>
</evidence>
<dbReference type="AlphaFoldDB" id="Q3SWL4"/>
<accession>Q3SWL4</accession>
<evidence type="ECO:0000256" key="3">
    <source>
        <dbReference type="ARBA" id="ARBA00022801"/>
    </source>
</evidence>
<sequence length="327" mass="35035">MSMSMESDMIVDRRRLRRKLTFWRVASALIVIGAVVALGAYASPLGGRLTGSSAIQRVNIDGLIRSDQKRVEALERLGKSKAPAVIVHINSPGGTTAGSEELYEALTRLKAKKPMVVVVEGLGASGGYIAALASDHIVAQQTALVGSIGVLFQYPNVTELLKTVGVKVEAVKSSPLKAAPSGYEPTSPEARAAIDALVKDSFAWFRGLVQNRRGMDDAQLEKVADGRVFTGRQALDLKLIDQLGDEKVAIAWLVAEKKVAPDLPVRDFKLTPRFTDLTFIRTAASVAFDALGLGSIARQVEQAGIVRAADRLNLDGMLALWHPAPSN</sequence>
<evidence type="ECO:0000256" key="1">
    <source>
        <dbReference type="ARBA" id="ARBA00008683"/>
    </source>
</evidence>
<dbReference type="PANTHER" id="PTHR42987:SF6">
    <property type="entry name" value="PROTEINASE IV"/>
    <property type="match status" value="1"/>
</dbReference>
<dbReference type="KEGG" id="nwi:Nwi_0059"/>
<organism evidence="6 7">
    <name type="scientific">Nitrobacter winogradskyi (strain ATCC 25391 / DSM 10237 / CIP 104748 / NCIMB 11846 / Nb-255)</name>
    <dbReference type="NCBI Taxonomy" id="323098"/>
    <lineage>
        <taxon>Bacteria</taxon>
        <taxon>Pseudomonadati</taxon>
        <taxon>Pseudomonadota</taxon>
        <taxon>Alphaproteobacteria</taxon>
        <taxon>Hyphomicrobiales</taxon>
        <taxon>Nitrobacteraceae</taxon>
        <taxon>Nitrobacter</taxon>
    </lineage>
</organism>
<keyword evidence="4" id="KW-0720">Serine protease</keyword>
<dbReference type="STRING" id="323098.Nwi_0059"/>
<evidence type="ECO:0000259" key="5">
    <source>
        <dbReference type="Pfam" id="PF01343"/>
    </source>
</evidence>
<dbReference type="GO" id="GO:0006508">
    <property type="term" value="P:proteolysis"/>
    <property type="evidence" value="ECO:0007669"/>
    <property type="project" value="UniProtKB-KW"/>
</dbReference>
<dbReference type="Gene3D" id="6.20.330.10">
    <property type="match status" value="1"/>
</dbReference>
<dbReference type="SUPFAM" id="SSF52096">
    <property type="entry name" value="ClpP/crotonase"/>
    <property type="match status" value="1"/>
</dbReference>
<dbReference type="HOGENOM" id="CLU_046540_0_0_5"/>
<evidence type="ECO:0000256" key="2">
    <source>
        <dbReference type="ARBA" id="ARBA00022670"/>
    </source>
</evidence>
<dbReference type="EMBL" id="CP000115">
    <property type="protein sequence ID" value="ABA03327.1"/>
    <property type="molecule type" value="Genomic_DNA"/>
</dbReference>
<evidence type="ECO:0000256" key="4">
    <source>
        <dbReference type="ARBA" id="ARBA00022825"/>
    </source>
</evidence>
<dbReference type="InterPro" id="IPR004635">
    <property type="entry name" value="Pept_S49_SppA"/>
</dbReference>
<feature type="domain" description="Peptidase S49" evidence="5">
    <location>
        <begin position="109"/>
        <end position="259"/>
    </location>
</feature>
<evidence type="ECO:0000313" key="6">
    <source>
        <dbReference type="EMBL" id="ABA03327.1"/>
    </source>
</evidence>
<dbReference type="InterPro" id="IPR002142">
    <property type="entry name" value="Peptidase_S49"/>
</dbReference>
<name>Q3SWL4_NITWN</name>
<dbReference type="Gene3D" id="3.90.226.10">
    <property type="entry name" value="2-enoyl-CoA Hydratase, Chain A, domain 1"/>
    <property type="match status" value="1"/>
</dbReference>
<keyword evidence="2" id="KW-0645">Protease</keyword>